<comment type="caution">
    <text evidence="1">The sequence shown here is derived from an EMBL/GenBank/DDBJ whole genome shotgun (WGS) entry which is preliminary data.</text>
</comment>
<keyword evidence="2" id="KW-1185">Reference proteome</keyword>
<dbReference type="Proteomes" id="UP001396334">
    <property type="component" value="Unassembled WGS sequence"/>
</dbReference>
<accession>A0ABR2RG29</accession>
<sequence length="67" mass="7543">MAVTFSYVTLSRQQQKQINTLIIKLALKPVPVVAQLETIFIKRRVGIQEPVLPIVQFLVSFLSHGVP</sequence>
<organism evidence="1 2">
    <name type="scientific">Hibiscus sabdariffa</name>
    <name type="common">roselle</name>
    <dbReference type="NCBI Taxonomy" id="183260"/>
    <lineage>
        <taxon>Eukaryota</taxon>
        <taxon>Viridiplantae</taxon>
        <taxon>Streptophyta</taxon>
        <taxon>Embryophyta</taxon>
        <taxon>Tracheophyta</taxon>
        <taxon>Spermatophyta</taxon>
        <taxon>Magnoliopsida</taxon>
        <taxon>eudicotyledons</taxon>
        <taxon>Gunneridae</taxon>
        <taxon>Pentapetalae</taxon>
        <taxon>rosids</taxon>
        <taxon>malvids</taxon>
        <taxon>Malvales</taxon>
        <taxon>Malvaceae</taxon>
        <taxon>Malvoideae</taxon>
        <taxon>Hibiscus</taxon>
    </lineage>
</organism>
<dbReference type="EMBL" id="JBBPBN010000022">
    <property type="protein sequence ID" value="KAK9011892.1"/>
    <property type="molecule type" value="Genomic_DNA"/>
</dbReference>
<evidence type="ECO:0000313" key="2">
    <source>
        <dbReference type="Proteomes" id="UP001396334"/>
    </source>
</evidence>
<reference evidence="1 2" key="1">
    <citation type="journal article" date="2024" name="G3 (Bethesda)">
        <title>Genome assembly of Hibiscus sabdariffa L. provides insights into metabolisms of medicinal natural products.</title>
        <authorList>
            <person name="Kim T."/>
        </authorList>
    </citation>
    <scope>NUCLEOTIDE SEQUENCE [LARGE SCALE GENOMIC DNA]</scope>
    <source>
        <strain evidence="1">TK-2024</strain>
        <tissue evidence="1">Old leaves</tissue>
    </source>
</reference>
<name>A0ABR2RG29_9ROSI</name>
<proteinExistence type="predicted"/>
<protein>
    <submittedName>
        <fullName evidence="1">Uncharacterized protein</fullName>
    </submittedName>
</protein>
<evidence type="ECO:0000313" key="1">
    <source>
        <dbReference type="EMBL" id="KAK9011892.1"/>
    </source>
</evidence>
<gene>
    <name evidence="1" type="ORF">V6N11_039967</name>
</gene>